<proteinExistence type="predicted"/>
<gene>
    <name evidence="2" type="ORF">PARMNEM_LOCUS12371</name>
</gene>
<protein>
    <recommendedName>
        <fullName evidence="1">DUF4817 domain-containing protein</fullName>
    </recommendedName>
</protein>
<reference evidence="2 3" key="1">
    <citation type="submission" date="2023-11" db="EMBL/GenBank/DDBJ databases">
        <authorList>
            <person name="Hedman E."/>
            <person name="Englund M."/>
            <person name="Stromberg M."/>
            <person name="Nyberg Akerstrom W."/>
            <person name="Nylinder S."/>
            <person name="Jareborg N."/>
            <person name="Kallberg Y."/>
            <person name="Kronander E."/>
        </authorList>
    </citation>
    <scope>NUCLEOTIDE SEQUENCE [LARGE SCALE GENOMIC DNA]</scope>
</reference>
<dbReference type="Pfam" id="PF16087">
    <property type="entry name" value="DUF4817"/>
    <property type="match status" value="1"/>
</dbReference>
<dbReference type="InterPro" id="IPR032135">
    <property type="entry name" value="DUF4817"/>
</dbReference>
<evidence type="ECO:0000313" key="2">
    <source>
        <dbReference type="EMBL" id="CAK1592413.1"/>
    </source>
</evidence>
<dbReference type="Proteomes" id="UP001314205">
    <property type="component" value="Unassembled WGS sequence"/>
</dbReference>
<evidence type="ECO:0000313" key="3">
    <source>
        <dbReference type="Proteomes" id="UP001314205"/>
    </source>
</evidence>
<comment type="caution">
    <text evidence="2">The sequence shown here is derived from an EMBL/GenBank/DDBJ whole genome shotgun (WGS) entry which is preliminary data.</text>
</comment>
<organism evidence="2 3">
    <name type="scientific">Parnassius mnemosyne</name>
    <name type="common">clouded apollo</name>
    <dbReference type="NCBI Taxonomy" id="213953"/>
    <lineage>
        <taxon>Eukaryota</taxon>
        <taxon>Metazoa</taxon>
        <taxon>Ecdysozoa</taxon>
        <taxon>Arthropoda</taxon>
        <taxon>Hexapoda</taxon>
        <taxon>Insecta</taxon>
        <taxon>Pterygota</taxon>
        <taxon>Neoptera</taxon>
        <taxon>Endopterygota</taxon>
        <taxon>Lepidoptera</taxon>
        <taxon>Glossata</taxon>
        <taxon>Ditrysia</taxon>
        <taxon>Papilionoidea</taxon>
        <taxon>Papilionidae</taxon>
        <taxon>Parnassiinae</taxon>
        <taxon>Parnassini</taxon>
        <taxon>Parnassius</taxon>
        <taxon>Driopa</taxon>
    </lineage>
</organism>
<sequence>MNTYSPQQRIKIIDFYYSSQRSIVLTQRNYRRFFNVRSAPTSSMIASLVRRFEELGSVADRPGRGAHRNIRTVDNVEAIQQCCK</sequence>
<keyword evidence="3" id="KW-1185">Reference proteome</keyword>
<evidence type="ECO:0000259" key="1">
    <source>
        <dbReference type="Pfam" id="PF16087"/>
    </source>
</evidence>
<accession>A0AAV1LBU6</accession>
<dbReference type="AlphaFoldDB" id="A0AAV1LBU6"/>
<name>A0AAV1LBU6_9NEOP</name>
<feature type="domain" description="DUF4817" evidence="1">
    <location>
        <begin position="7"/>
        <end position="59"/>
    </location>
</feature>
<dbReference type="EMBL" id="CAVLGL010000087">
    <property type="protein sequence ID" value="CAK1592413.1"/>
    <property type="molecule type" value="Genomic_DNA"/>
</dbReference>